<accession>A0A378TR33</accession>
<gene>
    <name evidence="4" type="primary">dgdA_4</name>
    <name evidence="4" type="ORF">NCTC10821_05659</name>
</gene>
<organism evidence="4 5">
    <name type="scientific">Mycolicibacterium tokaiense</name>
    <dbReference type="NCBI Taxonomy" id="39695"/>
    <lineage>
        <taxon>Bacteria</taxon>
        <taxon>Bacillati</taxon>
        <taxon>Actinomycetota</taxon>
        <taxon>Actinomycetes</taxon>
        <taxon>Mycobacteriales</taxon>
        <taxon>Mycobacteriaceae</taxon>
        <taxon>Mycolicibacterium</taxon>
    </lineage>
</organism>
<evidence type="ECO:0000313" key="4">
    <source>
        <dbReference type="EMBL" id="STZ62096.1"/>
    </source>
</evidence>
<dbReference type="InterPro" id="IPR011009">
    <property type="entry name" value="Kinase-like_dom_sf"/>
</dbReference>
<evidence type="ECO:0000259" key="3">
    <source>
        <dbReference type="Pfam" id="PF01636"/>
    </source>
</evidence>
<dbReference type="Proteomes" id="UP000254978">
    <property type="component" value="Unassembled WGS sequence"/>
</dbReference>
<comment type="similarity">
    <text evidence="1">Belongs to the class-III pyridoxal-phosphate-dependent aminotransferase family.</text>
</comment>
<dbReference type="EC" id="4.1.1.64" evidence="4"/>
<dbReference type="NCBIfam" id="NF004800">
    <property type="entry name" value="PRK06149.1"/>
    <property type="match status" value="1"/>
</dbReference>
<protein>
    <submittedName>
        <fullName evidence="4">4-aminobutyrate aminotransferase family protein</fullName>
        <ecNumber evidence="4">4.1.1.64</ecNumber>
    </submittedName>
</protein>
<evidence type="ECO:0000256" key="2">
    <source>
        <dbReference type="ARBA" id="ARBA00022898"/>
    </source>
</evidence>
<dbReference type="RefSeq" id="WP_115280871.1">
    <property type="nucleotide sequence ID" value="NZ_AP022600.1"/>
</dbReference>
<sequence length="957" mass="101529">MSTFDFFQSTELPVPDLDSADAARIARVHFGVDVTATALGSQQDANFLLAGDTGAVGVLKVANPAFSRVEIEAQDAAADHIAGREPTVRTARNVGPAAGPIADVGTGTSLYARIIDFLPGGTLGGDGYVAPSRWAALGTLAGRTVRALVDFDHPGVDRVLQWDLRHADRTLELLTPYVSDPNKRALLESAGGAAWDAVSERADQLPVQVIHGDLTDDNVVCSDRTRLPDGIIDLGDLTRSWAVGELAIAASAVLRHADGEPASALPLIAAFHRQRPLDAAEIEVLWPLVILRAAILVVSGHQQVAIDPGNDYAAGAQDDEWRIFERATSVPAAVMARLIEHALGADTAVAAPDCGPLIAGVEPELLDLSIQSDAMDAGRWLEPDAEDSLAAERDAEVVVTAYAAPRLTRSAVLSSRSPATVPTGIDIWLSRPAALCAPWSGTVISEGGEVLLTGAGLTLRIVGDASATVGTVTRGEELATAGPGRLWVQVTAENACPVPDFIRPEYAPGWLALTRDPGALVGLSAAVEGPDSSALLARRARSFAAVQEQYYSAPPRIERGWREHLQDTEARSYLDMVNNVTSIGHGHPELADAVARQWRRLNTNSRFNYAAVVEFSERLAATLPDPLDTVFLVNSGSEAVDLALRLAFTTTGRQDVVAVAEAYHGWTYATDAVSTSTADNPNALTTRPQWVHTVPSPNSFRGHHRGADAVAYAPEAVAVIEHLSTQGTPPAAFIAEPFYGNAGGVALPDGYLAAVYAAVRAAGGLAIADEVQVGYGRLGHWFWGFQQQGVLPDIVTVAKAMGNGQPLGAVITTKAIADAYRGQGYFFSSAGGSPVSSVVGLTVLEVIQRDGLQHNAAQVGEHLRRRLTELAQRHPLIGAVHGSGLYMGVELVRDRRTLEPADTETAAICERMRELGVIVQPTGDHLCVLKMKPPMCLTVESADFFVDMLDRVLRTGW</sequence>
<dbReference type="SUPFAM" id="SSF53383">
    <property type="entry name" value="PLP-dependent transferases"/>
    <property type="match status" value="1"/>
</dbReference>
<dbReference type="PANTHER" id="PTHR45688:SF13">
    <property type="entry name" value="ALANINE--GLYOXYLATE AMINOTRANSFERASE 2-LIKE"/>
    <property type="match status" value="1"/>
</dbReference>
<dbReference type="EMBL" id="UGQT01000001">
    <property type="protein sequence ID" value="STZ62096.1"/>
    <property type="molecule type" value="Genomic_DNA"/>
</dbReference>
<dbReference type="InterPro" id="IPR015422">
    <property type="entry name" value="PyrdxlP-dep_Trfase_small"/>
</dbReference>
<reference evidence="4 5" key="1">
    <citation type="submission" date="2018-06" db="EMBL/GenBank/DDBJ databases">
        <authorList>
            <consortium name="Pathogen Informatics"/>
            <person name="Doyle S."/>
        </authorList>
    </citation>
    <scope>NUCLEOTIDE SEQUENCE [LARGE SCALE GENOMIC DNA]</scope>
    <source>
        <strain evidence="4 5">NCTC10821</strain>
    </source>
</reference>
<dbReference type="InterPro" id="IPR005814">
    <property type="entry name" value="Aminotrans_3"/>
</dbReference>
<dbReference type="GO" id="GO:0008483">
    <property type="term" value="F:transaminase activity"/>
    <property type="evidence" value="ECO:0007669"/>
    <property type="project" value="UniProtKB-KW"/>
</dbReference>
<dbReference type="InterPro" id="IPR015424">
    <property type="entry name" value="PyrdxlP-dep_Trfase"/>
</dbReference>
<dbReference type="OrthoDB" id="9801834at2"/>
<dbReference type="Gene3D" id="3.90.1150.10">
    <property type="entry name" value="Aspartate Aminotransferase, domain 1"/>
    <property type="match status" value="1"/>
</dbReference>
<dbReference type="Gene3D" id="3.90.1200.10">
    <property type="match status" value="1"/>
</dbReference>
<dbReference type="Pfam" id="PF00202">
    <property type="entry name" value="Aminotran_3"/>
    <property type="match status" value="1"/>
</dbReference>
<dbReference type="AlphaFoldDB" id="A0A378TR33"/>
<keyword evidence="2" id="KW-0663">Pyridoxal phosphate</keyword>
<dbReference type="GO" id="GO:0047432">
    <property type="term" value="F:2,2-dialkylglycine decarboxylase (pyruvate) activity"/>
    <property type="evidence" value="ECO:0007669"/>
    <property type="project" value="UniProtKB-EC"/>
</dbReference>
<proteinExistence type="inferred from homology"/>
<keyword evidence="5" id="KW-1185">Reference proteome</keyword>
<feature type="domain" description="Aminoglycoside phosphotransferase" evidence="3">
    <location>
        <begin position="36"/>
        <end position="260"/>
    </location>
</feature>
<dbReference type="CDD" id="cd00610">
    <property type="entry name" value="OAT_like"/>
    <property type="match status" value="1"/>
</dbReference>
<evidence type="ECO:0000313" key="5">
    <source>
        <dbReference type="Proteomes" id="UP000254978"/>
    </source>
</evidence>
<dbReference type="InterPro" id="IPR015421">
    <property type="entry name" value="PyrdxlP-dep_Trfase_major"/>
</dbReference>
<dbReference type="PANTHER" id="PTHR45688">
    <property type="match status" value="1"/>
</dbReference>
<dbReference type="GO" id="GO:0030170">
    <property type="term" value="F:pyridoxal phosphate binding"/>
    <property type="evidence" value="ECO:0007669"/>
    <property type="project" value="InterPro"/>
</dbReference>
<dbReference type="Pfam" id="PF01636">
    <property type="entry name" value="APH"/>
    <property type="match status" value="1"/>
</dbReference>
<dbReference type="SUPFAM" id="SSF56112">
    <property type="entry name" value="Protein kinase-like (PK-like)"/>
    <property type="match status" value="1"/>
</dbReference>
<dbReference type="Gene3D" id="3.40.640.10">
    <property type="entry name" value="Type I PLP-dependent aspartate aminotransferase-like (Major domain)"/>
    <property type="match status" value="1"/>
</dbReference>
<name>A0A378TR33_9MYCO</name>
<keyword evidence="4" id="KW-0456">Lyase</keyword>
<keyword evidence="4" id="KW-0032">Aminotransferase</keyword>
<keyword evidence="4" id="KW-0808">Transferase</keyword>
<dbReference type="InterPro" id="IPR002575">
    <property type="entry name" value="Aminoglycoside_PTrfase"/>
</dbReference>
<evidence type="ECO:0000256" key="1">
    <source>
        <dbReference type="ARBA" id="ARBA00008954"/>
    </source>
</evidence>